<comment type="caution">
    <text evidence="4">The sequence shown here is derived from an EMBL/GenBank/DDBJ whole genome shotgun (WGS) entry which is preliminary data.</text>
</comment>
<protein>
    <recommendedName>
        <fullName evidence="3">Fumarylacetoacetase-like C-terminal domain-containing protein</fullName>
    </recommendedName>
</protein>
<feature type="domain" description="Fumarylacetoacetase-like C-terminal" evidence="3">
    <location>
        <begin position="92"/>
        <end position="294"/>
    </location>
</feature>
<dbReference type="InterPro" id="IPR011234">
    <property type="entry name" value="Fumarylacetoacetase-like_C"/>
</dbReference>
<proteinExistence type="inferred from homology"/>
<gene>
    <name evidence="4" type="ORF">SEUCBS140593_002013</name>
</gene>
<dbReference type="Proteomes" id="UP001642482">
    <property type="component" value="Unassembled WGS sequence"/>
</dbReference>
<sequence>MILNGTGLVRFVPRSSASAVFIGQPVDASVDVGLAVRHGEDVRVELFSGSSVLAAGTATGKFDVIDRILSPLSVNEVGTIRCIGLYRYLHALQYKQHAAEVKMDIPTIPTVFLKPNTALGDPWPAPTILPKLTQETDTGDYESELAIVIGKTAKNVSEANAMDYVLGYTAANDVSNRDSQLSQSQWCFSKGFDGACPIGPVLVSKELVPDPSKLTLRGLKNSTVLQDCGINDLIFSVPKIIKFLSQSTTLLPGTVILTGTPAGVGMGRTPKETLRAGDEFSVEILPHIGTLVNVFENEV</sequence>
<dbReference type="SUPFAM" id="SSF56529">
    <property type="entry name" value="FAH"/>
    <property type="match status" value="1"/>
</dbReference>
<dbReference type="Pfam" id="PF01557">
    <property type="entry name" value="FAA_hydrolase"/>
    <property type="match status" value="1"/>
</dbReference>
<dbReference type="PANTHER" id="PTHR11820">
    <property type="entry name" value="ACYLPYRUVASE"/>
    <property type="match status" value="1"/>
</dbReference>
<reference evidence="4 5" key="1">
    <citation type="submission" date="2024-01" db="EMBL/GenBank/DDBJ databases">
        <authorList>
            <person name="Allen C."/>
            <person name="Tagirdzhanova G."/>
        </authorList>
    </citation>
    <scope>NUCLEOTIDE SEQUENCE [LARGE SCALE GENOMIC DNA]</scope>
</reference>
<name>A0ABP0B370_9PEZI</name>
<evidence type="ECO:0000259" key="3">
    <source>
        <dbReference type="Pfam" id="PF01557"/>
    </source>
</evidence>
<dbReference type="InterPro" id="IPR036663">
    <property type="entry name" value="Fumarylacetoacetase_C_sf"/>
</dbReference>
<organism evidence="4 5">
    <name type="scientific">Sporothrix eucalyptigena</name>
    <dbReference type="NCBI Taxonomy" id="1812306"/>
    <lineage>
        <taxon>Eukaryota</taxon>
        <taxon>Fungi</taxon>
        <taxon>Dikarya</taxon>
        <taxon>Ascomycota</taxon>
        <taxon>Pezizomycotina</taxon>
        <taxon>Sordariomycetes</taxon>
        <taxon>Sordariomycetidae</taxon>
        <taxon>Ophiostomatales</taxon>
        <taxon>Ophiostomataceae</taxon>
        <taxon>Sporothrix</taxon>
    </lineage>
</organism>
<evidence type="ECO:0000313" key="5">
    <source>
        <dbReference type="Proteomes" id="UP001642482"/>
    </source>
</evidence>
<dbReference type="EMBL" id="CAWUHD010000012">
    <property type="protein sequence ID" value="CAK7213932.1"/>
    <property type="molecule type" value="Genomic_DNA"/>
</dbReference>
<keyword evidence="5" id="KW-1185">Reference proteome</keyword>
<comment type="similarity">
    <text evidence="1">Belongs to the FAH family.</text>
</comment>
<accession>A0ABP0B370</accession>
<evidence type="ECO:0000313" key="4">
    <source>
        <dbReference type="EMBL" id="CAK7213932.1"/>
    </source>
</evidence>
<evidence type="ECO:0000256" key="2">
    <source>
        <dbReference type="ARBA" id="ARBA00022723"/>
    </source>
</evidence>
<dbReference type="PANTHER" id="PTHR11820:SF7">
    <property type="entry name" value="ACYLPYRUVASE FAHD1, MITOCHONDRIAL"/>
    <property type="match status" value="1"/>
</dbReference>
<evidence type="ECO:0000256" key="1">
    <source>
        <dbReference type="ARBA" id="ARBA00010211"/>
    </source>
</evidence>
<keyword evidence="2" id="KW-0479">Metal-binding</keyword>
<dbReference type="Gene3D" id="3.90.850.10">
    <property type="entry name" value="Fumarylacetoacetase-like, C-terminal domain"/>
    <property type="match status" value="1"/>
</dbReference>